<evidence type="ECO:0000256" key="2">
    <source>
        <dbReference type="ARBA" id="ARBA00006257"/>
    </source>
</evidence>
<dbReference type="Pfam" id="PF00813">
    <property type="entry name" value="FliP"/>
    <property type="match status" value="1"/>
</dbReference>
<dbReference type="GO" id="GO:0009306">
    <property type="term" value="P:protein secretion"/>
    <property type="evidence" value="ECO:0007669"/>
    <property type="project" value="UniProtKB-UniRule"/>
</dbReference>
<keyword evidence="12 13" id="KW-1006">Bacterial flagellum protein export</keyword>
<gene>
    <name evidence="13" type="primary">fliP</name>
    <name evidence="15" type="ORF">DFR31_1847</name>
</gene>
<dbReference type="EMBL" id="RCDA01000002">
    <property type="protein sequence ID" value="RLK48736.1"/>
    <property type="molecule type" value="Genomic_DNA"/>
</dbReference>
<dbReference type="NCBIfam" id="NF009438">
    <property type="entry name" value="PRK12797.1"/>
    <property type="match status" value="1"/>
</dbReference>
<keyword evidence="10 13" id="KW-0472">Membrane</keyword>
<dbReference type="PROSITE" id="PS51318">
    <property type="entry name" value="TAT"/>
    <property type="match status" value="1"/>
</dbReference>
<dbReference type="InterPro" id="IPR006311">
    <property type="entry name" value="TAT_signal"/>
</dbReference>
<feature type="transmembrane region" description="Helical" evidence="13">
    <location>
        <begin position="228"/>
        <end position="249"/>
    </location>
</feature>
<evidence type="ECO:0000256" key="11">
    <source>
        <dbReference type="ARBA" id="ARBA00023143"/>
    </source>
</evidence>
<evidence type="ECO:0000256" key="4">
    <source>
        <dbReference type="ARBA" id="ARBA00022448"/>
    </source>
</evidence>
<reference evidence="15 16" key="1">
    <citation type="submission" date="2018-10" db="EMBL/GenBank/DDBJ databases">
        <title>Genomic Encyclopedia of Type Strains, Phase IV (KMG-IV): sequencing the most valuable type-strain genomes for metagenomic binning, comparative biology and taxonomic classification.</title>
        <authorList>
            <person name="Goeker M."/>
        </authorList>
    </citation>
    <scope>NUCLEOTIDE SEQUENCE [LARGE SCALE GENOMIC DNA]</scope>
    <source>
        <strain evidence="15 16">DSM 12769</strain>
    </source>
</reference>
<organism evidence="15 16">
    <name type="scientific">Alkalispirillum mobile</name>
    <dbReference type="NCBI Taxonomy" id="85925"/>
    <lineage>
        <taxon>Bacteria</taxon>
        <taxon>Pseudomonadati</taxon>
        <taxon>Pseudomonadota</taxon>
        <taxon>Gammaproteobacteria</taxon>
        <taxon>Chromatiales</taxon>
        <taxon>Ectothiorhodospiraceae</taxon>
        <taxon>Alkalispirillum</taxon>
    </lineage>
</organism>
<dbReference type="PANTHER" id="PTHR30587:SF0">
    <property type="entry name" value="FLAGELLAR BIOSYNTHETIC PROTEIN FLIP"/>
    <property type="match status" value="1"/>
</dbReference>
<comment type="similarity">
    <text evidence="2 13">Belongs to the FliP/MopC/SpaP family.</text>
</comment>
<feature type="transmembrane region" description="Helical" evidence="13">
    <location>
        <begin position="192"/>
        <end position="216"/>
    </location>
</feature>
<accession>A0A498C2A1</accession>
<keyword evidence="15" id="KW-0969">Cilium</keyword>
<evidence type="ECO:0000256" key="7">
    <source>
        <dbReference type="ARBA" id="ARBA00022795"/>
    </source>
</evidence>
<name>A0A498C2A1_9GAMM</name>
<protein>
    <recommendedName>
        <fullName evidence="3 13">Flagellar biosynthetic protein FliP</fullName>
    </recommendedName>
</protein>
<feature type="chain" id="PRO_5019797251" description="Flagellar biosynthetic protein FliP" evidence="14">
    <location>
        <begin position="25"/>
        <end position="250"/>
    </location>
</feature>
<evidence type="ECO:0000256" key="14">
    <source>
        <dbReference type="SAM" id="SignalP"/>
    </source>
</evidence>
<keyword evidence="16" id="KW-1185">Reference proteome</keyword>
<evidence type="ECO:0000256" key="5">
    <source>
        <dbReference type="ARBA" id="ARBA00022475"/>
    </source>
</evidence>
<keyword evidence="15" id="KW-0966">Cell projection</keyword>
<dbReference type="InterPro" id="IPR005838">
    <property type="entry name" value="T3SS_IM_P"/>
</dbReference>
<evidence type="ECO:0000256" key="9">
    <source>
        <dbReference type="ARBA" id="ARBA00022989"/>
    </source>
</evidence>
<comment type="caution">
    <text evidence="15">The sequence shown here is derived from an EMBL/GenBank/DDBJ whole genome shotgun (WGS) entry which is preliminary data.</text>
</comment>
<dbReference type="PRINTS" id="PR01302">
    <property type="entry name" value="TYPE3IMPPROT"/>
</dbReference>
<dbReference type="Proteomes" id="UP000275461">
    <property type="component" value="Unassembled WGS sequence"/>
</dbReference>
<dbReference type="InterPro" id="IPR005837">
    <property type="entry name" value="FliP"/>
</dbReference>
<evidence type="ECO:0000256" key="13">
    <source>
        <dbReference type="RuleBase" id="RU362069"/>
    </source>
</evidence>
<evidence type="ECO:0000256" key="1">
    <source>
        <dbReference type="ARBA" id="ARBA00003663"/>
    </source>
</evidence>
<dbReference type="PROSITE" id="PS01061">
    <property type="entry name" value="FLIP_2"/>
    <property type="match status" value="1"/>
</dbReference>
<dbReference type="PRINTS" id="PR00951">
    <property type="entry name" value="FLGBIOSNFLIP"/>
</dbReference>
<feature type="transmembrane region" description="Helical" evidence="13">
    <location>
        <begin position="91"/>
        <end position="110"/>
    </location>
</feature>
<dbReference type="PANTHER" id="PTHR30587">
    <property type="entry name" value="FLAGELLAR BIOSYNTHETIC PROTEIN FLIP"/>
    <property type="match status" value="1"/>
</dbReference>
<evidence type="ECO:0000256" key="6">
    <source>
        <dbReference type="ARBA" id="ARBA00022692"/>
    </source>
</evidence>
<evidence type="ECO:0000256" key="8">
    <source>
        <dbReference type="ARBA" id="ARBA00022927"/>
    </source>
</evidence>
<keyword evidence="7 13" id="KW-1005">Bacterial flagellum biogenesis</keyword>
<proteinExistence type="inferred from homology"/>
<evidence type="ECO:0000256" key="3">
    <source>
        <dbReference type="ARBA" id="ARBA00021714"/>
    </source>
</evidence>
<evidence type="ECO:0000313" key="16">
    <source>
        <dbReference type="Proteomes" id="UP000275461"/>
    </source>
</evidence>
<evidence type="ECO:0000313" key="15">
    <source>
        <dbReference type="EMBL" id="RLK48736.1"/>
    </source>
</evidence>
<dbReference type="GO" id="GO:0044781">
    <property type="term" value="P:bacterial-type flagellum organization"/>
    <property type="evidence" value="ECO:0007669"/>
    <property type="project" value="UniProtKB-UniRule"/>
</dbReference>
<comment type="function">
    <text evidence="1 13">Plays a role in the flagellum-specific transport system.</text>
</comment>
<keyword evidence="6 13" id="KW-0812">Transmembrane</keyword>
<evidence type="ECO:0000256" key="10">
    <source>
        <dbReference type="ARBA" id="ARBA00023136"/>
    </source>
</evidence>
<dbReference type="GO" id="GO:0005886">
    <property type="term" value="C:plasma membrane"/>
    <property type="evidence" value="ECO:0007669"/>
    <property type="project" value="UniProtKB-SubCell"/>
</dbReference>
<feature type="transmembrane region" description="Helical" evidence="13">
    <location>
        <begin position="48"/>
        <end position="79"/>
    </location>
</feature>
<keyword evidence="4 13" id="KW-0813">Transport</keyword>
<keyword evidence="15" id="KW-0282">Flagellum</keyword>
<dbReference type="GO" id="GO:0009425">
    <property type="term" value="C:bacterial-type flagellum basal body"/>
    <property type="evidence" value="ECO:0007669"/>
    <property type="project" value="UniProtKB-SubCell"/>
</dbReference>
<keyword evidence="8 13" id="KW-0653">Protein transport</keyword>
<comment type="subcellular location">
    <subcellularLocation>
        <location evidence="13">Cell membrane</location>
        <topology evidence="13">Multi-pass membrane protein</topology>
    </subcellularLocation>
    <subcellularLocation>
        <location evidence="13">Bacterial flagellum basal body</location>
    </subcellularLocation>
</comment>
<keyword evidence="11" id="KW-0975">Bacterial flagellum</keyword>
<keyword evidence="14" id="KW-0732">Signal</keyword>
<evidence type="ECO:0000256" key="12">
    <source>
        <dbReference type="ARBA" id="ARBA00023225"/>
    </source>
</evidence>
<dbReference type="AlphaFoldDB" id="A0A498C2A1"/>
<keyword evidence="5 13" id="KW-1003">Cell membrane</keyword>
<feature type="signal peptide" evidence="14">
    <location>
        <begin position="1"/>
        <end position="24"/>
    </location>
</feature>
<sequence>MMARRTFLILIALAGLLVPAVALAQPPGLEALTITEGEDGQTWSLSIQVLVLMTLLTLLPAGLLMMTSFTRIIIVLAILRQAMGTASTPSNQVLIGLALFLTLFVMAPVFQEVNDTALQPYLAEEMAPDEALEAASEPMRDFMVAQTRESDLGLFLRIAGYDQVEGPEDVPFTVLVPAFMTSELKTAFTIGFIIYLPFLVIDLVVASTLMSMGMLMLSPMIISLPFKILLFVLVDGWSLLMGTLAASFFI</sequence>
<dbReference type="NCBIfam" id="TIGR01103">
    <property type="entry name" value="fliP"/>
    <property type="match status" value="1"/>
</dbReference>
<keyword evidence="9 13" id="KW-1133">Transmembrane helix</keyword>